<evidence type="ECO:0000313" key="9">
    <source>
        <dbReference type="Proteomes" id="UP000283841"/>
    </source>
</evidence>
<evidence type="ECO:0000256" key="2">
    <source>
        <dbReference type="ARBA" id="ARBA00023015"/>
    </source>
</evidence>
<dbReference type="PANTHER" id="PTHR23043">
    <property type="entry name" value="HYPOXIA-INDUCIBLE FACTOR 1 ALPHA"/>
    <property type="match status" value="1"/>
</dbReference>
<dbReference type="PANTHER" id="PTHR23043:SF17">
    <property type="entry name" value="PROTEIN SIMILAR"/>
    <property type="match status" value="1"/>
</dbReference>
<dbReference type="Pfam" id="PF08447">
    <property type="entry name" value="PAS_3"/>
    <property type="match status" value="1"/>
</dbReference>
<sequence>MEKTFITIHDLTQDARIRYASDTIEDILGYQPQEVVNKSCWDYLHPDEIPFARTVHGRGVKLDKAAVLKYCQVKHRNGSWVGCECVFTVVYDVLVASISIYRRGSRSEKRAADAPVVRSLFTSSPRDPRYHMLTCMSSRFSQQPRNLPHEPRAALFLNRFTRTSTIMFATNGVTEILGVTPQQLVSKSFYYCIQERCLRDAVCCIESAKTNDSIAYLRFWYRNPLQGDGPSGEDEDVQMTEANDAHGNGSEPGTDGLPSSGTGAATDPARRDRIASARLQIEVEAVVSCSSDGLVVVLRRARPPIPLNINQTPDRRVYANGLFASPWAADPIFSHSDSTDVVGASGGPGTVAAVPTTSSSSCSHSQLLFDTIRDVAVFAWGIIGINGSLEKYKRGTPTGESQPPGGPQVFPQRSSSSRRLAGDMGTNSFGEDNRSNSGCSTYHQNPPREASSCRRAPSDEPHETGVRERCDPAPPWEGAGSPGP</sequence>
<dbReference type="VEuPathDB" id="FungiDB:C8Q69DRAFT_258012"/>
<evidence type="ECO:0000259" key="7">
    <source>
        <dbReference type="PROSITE" id="PS50112"/>
    </source>
</evidence>
<evidence type="ECO:0000256" key="3">
    <source>
        <dbReference type="ARBA" id="ARBA00023125"/>
    </source>
</evidence>
<keyword evidence="4" id="KW-0804">Transcription</keyword>
<reference evidence="8 9" key="1">
    <citation type="journal article" date="2018" name="Front. Microbiol.">
        <title>Genomic and genetic insights into a cosmopolitan fungus, Paecilomyces variotii (Eurotiales).</title>
        <authorList>
            <person name="Urquhart A.S."/>
            <person name="Mondo S.J."/>
            <person name="Makela M.R."/>
            <person name="Hane J.K."/>
            <person name="Wiebenga A."/>
            <person name="He G."/>
            <person name="Mihaltcheva S."/>
            <person name="Pangilinan J."/>
            <person name="Lipzen A."/>
            <person name="Barry K."/>
            <person name="de Vries R.P."/>
            <person name="Grigoriev I.V."/>
            <person name="Idnurm A."/>
        </authorList>
    </citation>
    <scope>NUCLEOTIDE SEQUENCE [LARGE SCALE GENOMIC DNA]</scope>
    <source>
        <strain evidence="8 9">CBS 101075</strain>
    </source>
</reference>
<dbReference type="Gene3D" id="3.30.450.20">
    <property type="entry name" value="PAS domain"/>
    <property type="match status" value="1"/>
</dbReference>
<keyword evidence="9" id="KW-1185">Reference proteome</keyword>
<feature type="domain" description="PAS" evidence="7">
    <location>
        <begin position="1"/>
        <end position="48"/>
    </location>
</feature>
<evidence type="ECO:0000256" key="4">
    <source>
        <dbReference type="ARBA" id="ARBA00023163"/>
    </source>
</evidence>
<evidence type="ECO:0000256" key="5">
    <source>
        <dbReference type="ARBA" id="ARBA00023242"/>
    </source>
</evidence>
<feature type="compositionally biased region" description="Polar residues" evidence="6">
    <location>
        <begin position="425"/>
        <end position="444"/>
    </location>
</feature>
<dbReference type="RefSeq" id="XP_028485186.1">
    <property type="nucleotide sequence ID" value="XM_028626653.1"/>
</dbReference>
<comment type="subcellular location">
    <subcellularLocation>
        <location evidence="1">Nucleus</location>
    </subcellularLocation>
</comment>
<dbReference type="GO" id="GO:0000981">
    <property type="term" value="F:DNA-binding transcription factor activity, RNA polymerase II-specific"/>
    <property type="evidence" value="ECO:0007669"/>
    <property type="project" value="TreeGrafter"/>
</dbReference>
<keyword evidence="3" id="KW-0238">DNA-binding</keyword>
<organism evidence="8 9">
    <name type="scientific">Byssochlamys spectabilis</name>
    <name type="common">Paecilomyces variotii</name>
    <dbReference type="NCBI Taxonomy" id="264951"/>
    <lineage>
        <taxon>Eukaryota</taxon>
        <taxon>Fungi</taxon>
        <taxon>Dikarya</taxon>
        <taxon>Ascomycota</taxon>
        <taxon>Pezizomycotina</taxon>
        <taxon>Eurotiomycetes</taxon>
        <taxon>Eurotiomycetidae</taxon>
        <taxon>Eurotiales</taxon>
        <taxon>Thermoascaceae</taxon>
        <taxon>Paecilomyces</taxon>
    </lineage>
</organism>
<keyword evidence="2" id="KW-0805">Transcription regulation</keyword>
<gene>
    <name evidence="8" type="ORF">C8Q69DRAFT_258012</name>
</gene>
<dbReference type="GO" id="GO:0000977">
    <property type="term" value="F:RNA polymerase II transcription regulatory region sequence-specific DNA binding"/>
    <property type="evidence" value="ECO:0007669"/>
    <property type="project" value="TreeGrafter"/>
</dbReference>
<evidence type="ECO:0000256" key="1">
    <source>
        <dbReference type="ARBA" id="ARBA00004123"/>
    </source>
</evidence>
<dbReference type="AlphaFoldDB" id="A0A443HUU5"/>
<feature type="compositionally biased region" description="Basic and acidic residues" evidence="6">
    <location>
        <begin position="456"/>
        <end position="471"/>
    </location>
</feature>
<name>A0A443HUU5_BYSSP</name>
<comment type="caution">
    <text evidence="8">The sequence shown here is derived from an EMBL/GenBank/DDBJ whole genome shotgun (WGS) entry which is preliminary data.</text>
</comment>
<dbReference type="InterPro" id="IPR000014">
    <property type="entry name" value="PAS"/>
</dbReference>
<dbReference type="STRING" id="264951.A0A443HUU5"/>
<dbReference type="InterPro" id="IPR035965">
    <property type="entry name" value="PAS-like_dom_sf"/>
</dbReference>
<evidence type="ECO:0000256" key="6">
    <source>
        <dbReference type="SAM" id="MobiDB-lite"/>
    </source>
</evidence>
<protein>
    <recommendedName>
        <fullName evidence="7">PAS domain-containing protein</fullName>
    </recommendedName>
</protein>
<accession>A0A443HUU5</accession>
<dbReference type="NCBIfam" id="TIGR00229">
    <property type="entry name" value="sensory_box"/>
    <property type="match status" value="1"/>
</dbReference>
<dbReference type="Proteomes" id="UP000283841">
    <property type="component" value="Unassembled WGS sequence"/>
</dbReference>
<feature type="region of interest" description="Disordered" evidence="6">
    <location>
        <begin position="390"/>
        <end position="484"/>
    </location>
</feature>
<dbReference type="PROSITE" id="PS50112">
    <property type="entry name" value="PAS"/>
    <property type="match status" value="1"/>
</dbReference>
<keyword evidence="5" id="KW-0539">Nucleus</keyword>
<dbReference type="SUPFAM" id="SSF55785">
    <property type="entry name" value="PYP-like sensor domain (PAS domain)"/>
    <property type="match status" value="1"/>
</dbReference>
<dbReference type="CDD" id="cd00130">
    <property type="entry name" value="PAS"/>
    <property type="match status" value="1"/>
</dbReference>
<dbReference type="GeneID" id="39595930"/>
<dbReference type="EMBL" id="RCNU01000005">
    <property type="protein sequence ID" value="RWQ95541.1"/>
    <property type="molecule type" value="Genomic_DNA"/>
</dbReference>
<dbReference type="GO" id="GO:0005634">
    <property type="term" value="C:nucleus"/>
    <property type="evidence" value="ECO:0007669"/>
    <property type="project" value="UniProtKB-SubCell"/>
</dbReference>
<feature type="region of interest" description="Disordered" evidence="6">
    <location>
        <begin position="242"/>
        <end position="269"/>
    </location>
</feature>
<dbReference type="InterPro" id="IPR013655">
    <property type="entry name" value="PAS_fold_3"/>
</dbReference>
<proteinExistence type="predicted"/>
<evidence type="ECO:0000313" key="8">
    <source>
        <dbReference type="EMBL" id="RWQ95541.1"/>
    </source>
</evidence>